<dbReference type="Proteomes" id="UP000451565">
    <property type="component" value="Unassembled WGS sequence"/>
</dbReference>
<dbReference type="Pfam" id="PF13463">
    <property type="entry name" value="HTH_27"/>
    <property type="match status" value="1"/>
</dbReference>
<dbReference type="RefSeq" id="WP_153233162.1">
    <property type="nucleotide sequence ID" value="NZ_WINI01000001.1"/>
</dbReference>
<keyword evidence="2" id="KW-0238">DNA-binding</keyword>
<dbReference type="Gene3D" id="1.10.10.10">
    <property type="entry name" value="Winged helix-like DNA-binding domain superfamily/Winged helix DNA-binding domain"/>
    <property type="match status" value="1"/>
</dbReference>
<sequence length="192" mass="21958">MARPAASDFDLHWHLATTDHEIAVTEFEFCVLRMEEAFQRWQSECLAAGTAQEWSGFDNAVLHVLRMKDRPKSVTEIARVLNRDDLSALQYSLRKLQSQKLIEKEVSTKGLRRGVRYQVTEHGRKVTENFAENRRALLISLTSTMADSDEQLKNATRTMAFMTGIYEHAARIAATHALAIDVRQAPQLKREE</sequence>
<name>A0A843YQP2_9BURK</name>
<keyword evidence="3" id="KW-1185">Reference proteome</keyword>
<comment type="caution">
    <text evidence="2">The sequence shown here is derived from an EMBL/GenBank/DDBJ whole genome shotgun (WGS) entry which is preliminary data.</text>
</comment>
<evidence type="ECO:0000313" key="2">
    <source>
        <dbReference type="EMBL" id="MQQ99601.1"/>
    </source>
</evidence>
<dbReference type="SUPFAM" id="SSF46785">
    <property type="entry name" value="Winged helix' DNA-binding domain"/>
    <property type="match status" value="1"/>
</dbReference>
<protein>
    <submittedName>
        <fullName evidence="2">Winged helix DNA-binding protein</fullName>
    </submittedName>
</protein>
<dbReference type="EMBL" id="WINI01000001">
    <property type="protein sequence ID" value="MQQ99601.1"/>
    <property type="molecule type" value="Genomic_DNA"/>
</dbReference>
<dbReference type="AlphaFoldDB" id="A0A843YQP2"/>
<dbReference type="GO" id="GO:0003700">
    <property type="term" value="F:DNA-binding transcription factor activity"/>
    <property type="evidence" value="ECO:0007669"/>
    <property type="project" value="InterPro"/>
</dbReference>
<proteinExistence type="predicted"/>
<dbReference type="GO" id="GO:0003677">
    <property type="term" value="F:DNA binding"/>
    <property type="evidence" value="ECO:0007669"/>
    <property type="project" value="UniProtKB-KW"/>
</dbReference>
<dbReference type="InterPro" id="IPR036390">
    <property type="entry name" value="WH_DNA-bd_sf"/>
</dbReference>
<dbReference type="OrthoDB" id="6622112at2"/>
<feature type="domain" description="HTH marR-type" evidence="1">
    <location>
        <begin position="58"/>
        <end position="123"/>
    </location>
</feature>
<gene>
    <name evidence="2" type="ORF">GEV47_02740</name>
</gene>
<dbReference type="InterPro" id="IPR036388">
    <property type="entry name" value="WH-like_DNA-bd_sf"/>
</dbReference>
<evidence type="ECO:0000259" key="1">
    <source>
        <dbReference type="Pfam" id="PF13463"/>
    </source>
</evidence>
<evidence type="ECO:0000313" key="3">
    <source>
        <dbReference type="Proteomes" id="UP000451565"/>
    </source>
</evidence>
<dbReference type="InterPro" id="IPR000835">
    <property type="entry name" value="HTH_MarR-typ"/>
</dbReference>
<reference evidence="2 3" key="1">
    <citation type="submission" date="2019-10" db="EMBL/GenBank/DDBJ databases">
        <title>Glaciimonas soli sp. nov., a psychrophilic bacterium isolated from the forest soil of a high elevation mountain in Taiwan.</title>
        <authorList>
            <person name="Wang L.-T."/>
            <person name="Shieh W.Y."/>
        </authorList>
    </citation>
    <scope>NUCLEOTIDE SEQUENCE [LARGE SCALE GENOMIC DNA]</scope>
    <source>
        <strain evidence="2 3">GS1</strain>
    </source>
</reference>
<organism evidence="2 3">
    <name type="scientific">Glaciimonas soli</name>
    <dbReference type="NCBI Taxonomy" id="2590999"/>
    <lineage>
        <taxon>Bacteria</taxon>
        <taxon>Pseudomonadati</taxon>
        <taxon>Pseudomonadota</taxon>
        <taxon>Betaproteobacteria</taxon>
        <taxon>Burkholderiales</taxon>
        <taxon>Oxalobacteraceae</taxon>
        <taxon>Glaciimonas</taxon>
    </lineage>
</organism>
<accession>A0A843YQP2</accession>